<dbReference type="GO" id="GO:0015562">
    <property type="term" value="F:efflux transmembrane transporter activity"/>
    <property type="evidence" value="ECO:0007669"/>
    <property type="project" value="TreeGrafter"/>
</dbReference>
<evidence type="ECO:0000256" key="2">
    <source>
        <dbReference type="SAM" id="Coils"/>
    </source>
</evidence>
<dbReference type="InterPro" id="IPR058792">
    <property type="entry name" value="Beta-barrel_RND_2"/>
</dbReference>
<feature type="coiled-coil region" evidence="2">
    <location>
        <begin position="67"/>
        <end position="94"/>
    </location>
</feature>
<dbReference type="AlphaFoldDB" id="A0AAE7BHH9"/>
<dbReference type="RefSeq" id="WP_014474470.1">
    <property type="nucleotide sequence ID" value="NZ_CP053835.1"/>
</dbReference>
<dbReference type="GO" id="GO:1990281">
    <property type="term" value="C:efflux pump complex"/>
    <property type="evidence" value="ECO:0007669"/>
    <property type="project" value="TreeGrafter"/>
</dbReference>
<dbReference type="Pfam" id="PF25954">
    <property type="entry name" value="Beta-barrel_RND_2"/>
    <property type="match status" value="1"/>
</dbReference>
<sequence>MKKFLSSVLLISTTLYANENLTARAVIVSLDKTVLSSEIAGEIIELSKQEGDAFKKGESLIKIDCSIYKAQKRKIEVEKNIAKLELEKNKKLDTYGSVGTFEIQISQENFNKQKAESDIASINVSRCEIKAPFDGRIASKKVSKYQSIKPQDELLEIVGLDNLEAKVVVPSSWLVWLKRGTQFDLNIDETKTSVKAQIVQIDSIVDPTSQSITVRAKLLKPFENIIPGMSATANFYQENN</sequence>
<dbReference type="Pfam" id="PF25917">
    <property type="entry name" value="BSH_RND"/>
    <property type="match status" value="1"/>
</dbReference>
<dbReference type="Gene3D" id="2.40.50.100">
    <property type="match status" value="1"/>
</dbReference>
<dbReference type="NCBIfam" id="TIGR01730">
    <property type="entry name" value="RND_mfp"/>
    <property type="match status" value="1"/>
</dbReference>
<gene>
    <name evidence="5" type="ORF">ADFLV_1812</name>
</gene>
<keyword evidence="2" id="KW-0175">Coiled coil</keyword>
<evidence type="ECO:0000313" key="5">
    <source>
        <dbReference type="EMBL" id="QKF77829.1"/>
    </source>
</evidence>
<dbReference type="InterPro" id="IPR058625">
    <property type="entry name" value="MdtA-like_BSH"/>
</dbReference>
<proteinExistence type="inferred from homology"/>
<evidence type="ECO:0000259" key="4">
    <source>
        <dbReference type="Pfam" id="PF25954"/>
    </source>
</evidence>
<accession>A0AAE7BHH9</accession>
<feature type="domain" description="CusB-like beta-barrel" evidence="4">
    <location>
        <begin position="167"/>
        <end position="237"/>
    </location>
</feature>
<protein>
    <submittedName>
        <fullName evidence="5">RND family efflux system, membrane fusion protein</fullName>
    </submittedName>
</protein>
<dbReference type="Proteomes" id="UP000503313">
    <property type="component" value="Chromosome"/>
</dbReference>
<name>A0AAE7BHH9_9BACT</name>
<evidence type="ECO:0000259" key="3">
    <source>
        <dbReference type="Pfam" id="PF25917"/>
    </source>
</evidence>
<keyword evidence="6" id="KW-1185">Reference proteome</keyword>
<dbReference type="EMBL" id="CP053835">
    <property type="protein sequence ID" value="QKF77829.1"/>
    <property type="molecule type" value="Genomic_DNA"/>
</dbReference>
<dbReference type="InterPro" id="IPR006143">
    <property type="entry name" value="RND_pump_MFP"/>
</dbReference>
<organism evidence="5 6">
    <name type="scientific">Arcobacter defluvii</name>
    <dbReference type="NCBI Taxonomy" id="873191"/>
    <lineage>
        <taxon>Bacteria</taxon>
        <taxon>Pseudomonadati</taxon>
        <taxon>Campylobacterota</taxon>
        <taxon>Epsilonproteobacteria</taxon>
        <taxon>Campylobacterales</taxon>
        <taxon>Arcobacteraceae</taxon>
        <taxon>Arcobacter</taxon>
    </lineage>
</organism>
<reference evidence="5 6" key="1">
    <citation type="submission" date="2020-05" db="EMBL/GenBank/DDBJ databases">
        <title>Complete genome sequencing of Campylobacter and Arcobacter type strains.</title>
        <authorList>
            <person name="Miller W.G."/>
            <person name="Yee E."/>
        </authorList>
    </citation>
    <scope>NUCLEOTIDE SEQUENCE [LARGE SCALE GENOMIC DNA]</scope>
    <source>
        <strain evidence="5 6">LMG 25694</strain>
    </source>
</reference>
<dbReference type="SUPFAM" id="SSF111369">
    <property type="entry name" value="HlyD-like secretion proteins"/>
    <property type="match status" value="1"/>
</dbReference>
<evidence type="ECO:0000313" key="6">
    <source>
        <dbReference type="Proteomes" id="UP000503313"/>
    </source>
</evidence>
<feature type="domain" description="Multidrug resistance protein MdtA-like barrel-sandwich hybrid" evidence="3">
    <location>
        <begin position="36"/>
        <end position="149"/>
    </location>
</feature>
<dbReference type="Gene3D" id="2.40.30.170">
    <property type="match status" value="1"/>
</dbReference>
<dbReference type="KEGG" id="adz:ADFLV_1812"/>
<comment type="similarity">
    <text evidence="1">Belongs to the membrane fusion protein (MFP) (TC 8.A.1) family.</text>
</comment>
<evidence type="ECO:0000256" key="1">
    <source>
        <dbReference type="ARBA" id="ARBA00009477"/>
    </source>
</evidence>
<dbReference type="PANTHER" id="PTHR30469">
    <property type="entry name" value="MULTIDRUG RESISTANCE PROTEIN MDTA"/>
    <property type="match status" value="1"/>
</dbReference>